<evidence type="ECO:0000256" key="4">
    <source>
        <dbReference type="ARBA" id="ARBA00023136"/>
    </source>
</evidence>
<evidence type="ECO:0000256" key="6">
    <source>
        <dbReference type="SAM" id="Phobius"/>
    </source>
</evidence>
<comment type="subcellular location">
    <subcellularLocation>
        <location evidence="1">Membrane</location>
        <topology evidence="1">Multi-pass membrane protein</topology>
    </subcellularLocation>
</comment>
<gene>
    <name evidence="8" type="ORF">g.36936</name>
</gene>
<organism evidence="8">
    <name type="scientific">Auxenochlorella protothecoides</name>
    <name type="common">Green microalga</name>
    <name type="synonym">Chlorella protothecoides</name>
    <dbReference type="NCBI Taxonomy" id="3075"/>
    <lineage>
        <taxon>Eukaryota</taxon>
        <taxon>Viridiplantae</taxon>
        <taxon>Chlorophyta</taxon>
        <taxon>core chlorophytes</taxon>
        <taxon>Trebouxiophyceae</taxon>
        <taxon>Chlorellales</taxon>
        <taxon>Chlorellaceae</taxon>
        <taxon>Auxenochlorella</taxon>
    </lineage>
</organism>
<evidence type="ECO:0000259" key="7">
    <source>
        <dbReference type="PROSITE" id="PS50922"/>
    </source>
</evidence>
<dbReference type="AlphaFoldDB" id="A0A1D1ZRA6"/>
<name>A0A1D1ZRA6_AUXPR</name>
<dbReference type="EMBL" id="GDKF01009245">
    <property type="protein sequence ID" value="JAT69377.1"/>
    <property type="molecule type" value="Transcribed_RNA"/>
</dbReference>
<dbReference type="GO" id="GO:0055088">
    <property type="term" value="P:lipid homeostasis"/>
    <property type="evidence" value="ECO:0007669"/>
    <property type="project" value="TreeGrafter"/>
</dbReference>
<sequence length="287" mass="31960">MGRPDSWPEHSTTLLAAAVAGYATYVGSYKASRWLSPLITASYSNLSEKKKLEWDARWPSTLHAVVLSSAAGYLFLCTDLFSDSKEFGDPVILRMNPLSTAALGYSLGYFSTDLVMLYAHYPDFGGAEMGLHHVAAWMSIAVSGIHEEGHLYTLALLGTECTTPFINARWMLDAVGLRSSRVYLVNGLALVADWFVIRILLFLWFFAHMYTHSDEIYLVSVPCILLLFTVPVLLFTLNLFWFFKILAGARKLLFGGRDRTLKPEELDSSIGAAFGAPRHDVSKDKDL</sequence>
<evidence type="ECO:0000313" key="8">
    <source>
        <dbReference type="EMBL" id="JAT69377.1"/>
    </source>
</evidence>
<dbReference type="Pfam" id="PF03798">
    <property type="entry name" value="TRAM_LAG1_CLN8"/>
    <property type="match status" value="1"/>
</dbReference>
<dbReference type="GO" id="GO:0016020">
    <property type="term" value="C:membrane"/>
    <property type="evidence" value="ECO:0007669"/>
    <property type="project" value="UniProtKB-SubCell"/>
</dbReference>
<feature type="transmembrane region" description="Helical" evidence="6">
    <location>
        <begin position="219"/>
        <end position="243"/>
    </location>
</feature>
<dbReference type="PROSITE" id="PS50922">
    <property type="entry name" value="TLC"/>
    <property type="match status" value="1"/>
</dbReference>
<keyword evidence="2 5" id="KW-0812">Transmembrane</keyword>
<feature type="domain" description="TLC" evidence="7">
    <location>
        <begin position="49"/>
        <end position="254"/>
    </location>
</feature>
<accession>A0A1D1ZRA6</accession>
<dbReference type="SMART" id="SM00724">
    <property type="entry name" value="TLC"/>
    <property type="match status" value="1"/>
</dbReference>
<proteinExistence type="predicted"/>
<evidence type="ECO:0000256" key="3">
    <source>
        <dbReference type="ARBA" id="ARBA00022989"/>
    </source>
</evidence>
<dbReference type="InterPro" id="IPR050846">
    <property type="entry name" value="TLCD"/>
</dbReference>
<dbReference type="PANTHER" id="PTHR13439">
    <property type="entry name" value="CT120 PROTEIN"/>
    <property type="match status" value="1"/>
</dbReference>
<keyword evidence="3 6" id="KW-1133">Transmembrane helix</keyword>
<evidence type="ECO:0000256" key="2">
    <source>
        <dbReference type="ARBA" id="ARBA00022692"/>
    </source>
</evidence>
<reference evidence="8" key="1">
    <citation type="submission" date="2015-08" db="EMBL/GenBank/DDBJ databases">
        <authorList>
            <person name="Babu N.S."/>
            <person name="Beckwith C.J."/>
            <person name="Beseler K.G."/>
            <person name="Brison A."/>
            <person name="Carone J.V."/>
            <person name="Caskin T.P."/>
            <person name="Diamond M."/>
            <person name="Durham M.E."/>
            <person name="Foxe J.M."/>
            <person name="Go M."/>
            <person name="Henderson B.A."/>
            <person name="Jones I.B."/>
            <person name="McGettigan J.A."/>
            <person name="Micheletti S.J."/>
            <person name="Nasrallah M.E."/>
            <person name="Ortiz D."/>
            <person name="Piller C.R."/>
            <person name="Privatt S.R."/>
            <person name="Schneider S.L."/>
            <person name="Sharp S."/>
            <person name="Smith T.C."/>
            <person name="Stanton J.D."/>
            <person name="Ullery H.E."/>
            <person name="Wilson R.J."/>
            <person name="Serrano M.G."/>
            <person name="Buck G."/>
            <person name="Lee V."/>
            <person name="Wang Y."/>
            <person name="Carvalho R."/>
            <person name="Voegtly L."/>
            <person name="Shi R."/>
            <person name="Duckworth R."/>
            <person name="Johnson A."/>
            <person name="Loviza R."/>
            <person name="Walstead R."/>
            <person name="Shah Z."/>
            <person name="Kiflezghi M."/>
            <person name="Wade K."/>
            <person name="Ball S.L."/>
            <person name="Bradley K.W."/>
            <person name="Asai D.J."/>
            <person name="Bowman C.A."/>
            <person name="Russell D.A."/>
            <person name="Pope W.H."/>
            <person name="Jacobs-Sera D."/>
            <person name="Hendrix R.W."/>
            <person name="Hatfull G.F."/>
        </authorList>
    </citation>
    <scope>NUCLEOTIDE SEQUENCE</scope>
</reference>
<protein>
    <recommendedName>
        <fullName evidence="7">TLC domain-containing protein</fullName>
    </recommendedName>
</protein>
<dbReference type="PANTHER" id="PTHR13439:SF0">
    <property type="entry name" value="TOPOISOMERASE I DAMAGE AFFECTED PROTEIN 4"/>
    <property type="match status" value="1"/>
</dbReference>
<dbReference type="InterPro" id="IPR006634">
    <property type="entry name" value="TLC-dom"/>
</dbReference>
<feature type="transmembrane region" description="Helical" evidence="6">
    <location>
        <begin position="182"/>
        <end position="207"/>
    </location>
</feature>
<dbReference type="GO" id="GO:0005783">
    <property type="term" value="C:endoplasmic reticulum"/>
    <property type="evidence" value="ECO:0007669"/>
    <property type="project" value="TreeGrafter"/>
</dbReference>
<evidence type="ECO:0000256" key="5">
    <source>
        <dbReference type="PROSITE-ProRule" id="PRU00205"/>
    </source>
</evidence>
<evidence type="ECO:0000256" key="1">
    <source>
        <dbReference type="ARBA" id="ARBA00004141"/>
    </source>
</evidence>
<keyword evidence="4 5" id="KW-0472">Membrane</keyword>